<dbReference type="InterPro" id="IPR012349">
    <property type="entry name" value="Split_barrel_FMN-bd"/>
</dbReference>
<accession>A0ABW9XPY4</accession>
<evidence type="ECO:0000313" key="2">
    <source>
        <dbReference type="Proteomes" id="UP000665561"/>
    </source>
</evidence>
<proteinExistence type="predicted"/>
<dbReference type="PANTHER" id="PTHR42815:SF2">
    <property type="entry name" value="FAD-BINDING, PUTATIVE (AFU_ORTHOLOGUE AFUA_6G07600)-RELATED"/>
    <property type="match status" value="1"/>
</dbReference>
<evidence type="ECO:0000313" key="1">
    <source>
        <dbReference type="EMBL" id="NBD24705.1"/>
    </source>
</evidence>
<dbReference type="RefSeq" id="WP_161743520.1">
    <property type="nucleotide sequence ID" value="NZ_JAAAMV010000008.1"/>
</dbReference>
<gene>
    <name evidence="1" type="ORF">GT019_12550</name>
</gene>
<dbReference type="SUPFAM" id="SSF50475">
    <property type="entry name" value="FMN-binding split barrel"/>
    <property type="match status" value="1"/>
</dbReference>
<reference evidence="1 2" key="1">
    <citation type="submission" date="2020-01" db="EMBL/GenBank/DDBJ databases">
        <title>Paenibacillus soybeanensis sp. nov. isolated from the nodules of soybean (Glycine max(L.) Merr).</title>
        <authorList>
            <person name="Wang H."/>
        </authorList>
    </citation>
    <scope>NUCLEOTIDE SEQUENCE [LARGE SCALE GENOMIC DNA]</scope>
    <source>
        <strain evidence="1 2">T1</strain>
    </source>
</reference>
<organism evidence="1 2">
    <name type="scientific">Paenibacillus glycinis</name>
    <dbReference type="NCBI Taxonomy" id="2697035"/>
    <lineage>
        <taxon>Bacteria</taxon>
        <taxon>Bacillati</taxon>
        <taxon>Bacillota</taxon>
        <taxon>Bacilli</taxon>
        <taxon>Bacillales</taxon>
        <taxon>Paenibacillaceae</taxon>
        <taxon>Paenibacillus</taxon>
    </lineage>
</organism>
<protein>
    <submittedName>
        <fullName evidence="1">Pyridoxamine 5'-phosphate oxidase</fullName>
    </submittedName>
</protein>
<dbReference type="PANTHER" id="PTHR42815">
    <property type="entry name" value="FAD-BINDING, PUTATIVE (AFU_ORTHOLOGUE AFUA_6G07600)-RELATED"/>
    <property type="match status" value="1"/>
</dbReference>
<keyword evidence="2" id="KW-1185">Reference proteome</keyword>
<name>A0ABW9XPY4_9BACL</name>
<dbReference type="Gene3D" id="2.30.110.10">
    <property type="entry name" value="Electron Transport, Fmn-binding Protein, Chain A"/>
    <property type="match status" value="2"/>
</dbReference>
<dbReference type="EMBL" id="JAAAMV010000008">
    <property type="protein sequence ID" value="NBD24705.1"/>
    <property type="molecule type" value="Genomic_DNA"/>
</dbReference>
<comment type="caution">
    <text evidence="1">The sequence shown here is derived from an EMBL/GenBank/DDBJ whole genome shotgun (WGS) entry which is preliminary data.</text>
</comment>
<dbReference type="Proteomes" id="UP000665561">
    <property type="component" value="Unassembled WGS sequence"/>
</dbReference>
<sequence length="301" mass="33743">MQDVYHEGERMVQNRSGEGAIAAQHAKMISSSFSKGIVNFLQTQQFAVLSSTDGEGKVWTTFLTGEPGFVEVLDEQRALIRAELIADDPLASATGEQKQVGLLIIDTKRRIRLRINGTAAMERERFIVTAHQIYGNCPKYIQKRTLRPEQDVHRLLKSERRAKELNTLQTDWIAQADTFYIGSTNDRGEMDASHRGGNPGFVRVEDAHTLLFPDYFGNSMFNTLGNIQSNPLSGLLFIDYEHGHSLHLTGASAIIWDEATIAAFPGADRVVRFEIRDVVQLDNATAMRWEDTEMSPYNPLG</sequence>